<evidence type="ECO:0000256" key="1">
    <source>
        <dbReference type="SAM" id="MobiDB-lite"/>
    </source>
</evidence>
<name>A0A2S6BSW6_9PEZI</name>
<dbReference type="EMBL" id="PNEN01001781">
    <property type="protein sequence ID" value="PPJ50578.1"/>
    <property type="molecule type" value="Genomic_DNA"/>
</dbReference>
<accession>A0A2S6BSW6</accession>
<feature type="compositionally biased region" description="Polar residues" evidence="1">
    <location>
        <begin position="1"/>
        <end position="12"/>
    </location>
</feature>
<proteinExistence type="predicted"/>
<comment type="caution">
    <text evidence="2">The sequence shown here is derived from an EMBL/GenBank/DDBJ whole genome shotgun (WGS) entry which is preliminary data.</text>
</comment>
<organism evidence="2 3">
    <name type="scientific">Cercospora berteroae</name>
    <dbReference type="NCBI Taxonomy" id="357750"/>
    <lineage>
        <taxon>Eukaryota</taxon>
        <taxon>Fungi</taxon>
        <taxon>Dikarya</taxon>
        <taxon>Ascomycota</taxon>
        <taxon>Pezizomycotina</taxon>
        <taxon>Dothideomycetes</taxon>
        <taxon>Dothideomycetidae</taxon>
        <taxon>Mycosphaerellales</taxon>
        <taxon>Mycosphaerellaceae</taxon>
        <taxon>Cercospora</taxon>
    </lineage>
</organism>
<feature type="region of interest" description="Disordered" evidence="1">
    <location>
        <begin position="1"/>
        <end position="21"/>
    </location>
</feature>
<evidence type="ECO:0000313" key="3">
    <source>
        <dbReference type="Proteomes" id="UP000237631"/>
    </source>
</evidence>
<evidence type="ECO:0000313" key="2">
    <source>
        <dbReference type="EMBL" id="PPJ50578.1"/>
    </source>
</evidence>
<reference evidence="3" key="1">
    <citation type="journal article" date="2017" name="bioRxiv">
        <title>Conservation of a gene cluster reveals novel cercosporin biosynthetic mechanisms and extends production to the genus Colletotrichum.</title>
        <authorList>
            <person name="de Jonge R."/>
            <person name="Ebert M.K."/>
            <person name="Huitt-Roehl C.R."/>
            <person name="Pal P."/>
            <person name="Suttle J.C."/>
            <person name="Spanner R.E."/>
            <person name="Neubauer J.D."/>
            <person name="Jurick W.M.II."/>
            <person name="Stott K.A."/>
            <person name="Secor G.A."/>
            <person name="Thomma B.P.H.J."/>
            <person name="Van de Peer Y."/>
            <person name="Townsend C.A."/>
            <person name="Bolton M.D."/>
        </authorList>
    </citation>
    <scope>NUCLEOTIDE SEQUENCE [LARGE SCALE GENOMIC DNA]</scope>
    <source>
        <strain evidence="3">CBS538.71</strain>
    </source>
</reference>
<dbReference type="Proteomes" id="UP000237631">
    <property type="component" value="Unassembled WGS sequence"/>
</dbReference>
<dbReference type="OrthoDB" id="3650743at2759"/>
<sequence length="380" mass="41275">MAFSASASTHGKSLQDHSSDTVPAYAAAVESPEGGKQHQQSLEAANTLLALASSGNAPHKAPPQYDRNISWTKYMFVPLDPAGTKIHAIGITGDIEPAIVIPPVPASMRPGDPYLDVPIDLPGTKKRPIDFSGDMESERVAPPIRALMRPAGPYQFKPLDLPGTQNRPIDLSGEVEPQIVAPRMPVSMLAAGQDLSSWDNEFLMAKHSMSQSFKVDSIHPDDLGGKLFAILKTSPHTEPTHKIVAATRDCYTRRNLPLATGNAIKKRIKDAFTFWAPKLSDPAVSSVEPYQPPPYAPPSYISPAPPQLVAPPRQADAPLFLATPFRMESQICELKAVNASLMLRDRNWAAAYHDQPNEVQRLRAELAAAREQLVAVARQA</sequence>
<dbReference type="AlphaFoldDB" id="A0A2S6BSW6"/>
<gene>
    <name evidence="2" type="ORF">CBER1_06285</name>
</gene>
<protein>
    <submittedName>
        <fullName evidence="2">Uncharacterized protein</fullName>
    </submittedName>
</protein>
<keyword evidence="3" id="KW-1185">Reference proteome</keyword>